<dbReference type="GO" id="GO:0030154">
    <property type="term" value="P:cell differentiation"/>
    <property type="evidence" value="ECO:0007669"/>
    <property type="project" value="TreeGrafter"/>
</dbReference>
<dbReference type="Gene3D" id="2.10.70.10">
    <property type="entry name" value="Complement Module, domain 1"/>
    <property type="match status" value="1"/>
</dbReference>
<evidence type="ECO:0000259" key="1">
    <source>
        <dbReference type="PROSITE" id="PS50184"/>
    </source>
</evidence>
<dbReference type="PANTHER" id="PTHR46303">
    <property type="entry name" value="VWFC DOMAIN-CONTAINING PROTEIN"/>
    <property type="match status" value="1"/>
</dbReference>
<proteinExistence type="predicted"/>
<dbReference type="InterPro" id="IPR045717">
    <property type="entry name" value="CHRDL1/2"/>
</dbReference>
<evidence type="ECO:0000313" key="3">
    <source>
        <dbReference type="Proteomes" id="UP000820818"/>
    </source>
</evidence>
<accession>A0AAD5PQ93</accession>
<dbReference type="Proteomes" id="UP000820818">
    <property type="component" value="Linkage Group LG9"/>
</dbReference>
<organism evidence="2 3">
    <name type="scientific">Daphnia sinensis</name>
    <dbReference type="NCBI Taxonomy" id="1820382"/>
    <lineage>
        <taxon>Eukaryota</taxon>
        <taxon>Metazoa</taxon>
        <taxon>Ecdysozoa</taxon>
        <taxon>Arthropoda</taxon>
        <taxon>Crustacea</taxon>
        <taxon>Branchiopoda</taxon>
        <taxon>Diplostraca</taxon>
        <taxon>Cladocera</taxon>
        <taxon>Anomopoda</taxon>
        <taxon>Daphniidae</taxon>
        <taxon>Daphnia</taxon>
        <taxon>Daphnia similis group</taxon>
    </lineage>
</organism>
<gene>
    <name evidence="2" type="ORF">GHT06_020783</name>
</gene>
<feature type="domain" description="VWFC" evidence="1">
    <location>
        <begin position="96"/>
        <end position="162"/>
    </location>
</feature>
<reference evidence="2 3" key="1">
    <citation type="submission" date="2022-05" db="EMBL/GenBank/DDBJ databases">
        <title>A multi-omics perspective on studying reproductive biology in Daphnia sinensis.</title>
        <authorList>
            <person name="Jia J."/>
        </authorList>
    </citation>
    <scope>NUCLEOTIDE SEQUENCE [LARGE SCALE GENOMIC DNA]</scope>
    <source>
        <strain evidence="2 3">WSL</strain>
    </source>
</reference>
<dbReference type="GO" id="GO:0030514">
    <property type="term" value="P:negative regulation of BMP signaling pathway"/>
    <property type="evidence" value="ECO:0007669"/>
    <property type="project" value="TreeGrafter"/>
</dbReference>
<dbReference type="SUPFAM" id="SSF57603">
    <property type="entry name" value="FnI-like domain"/>
    <property type="match status" value="1"/>
</dbReference>
<evidence type="ECO:0000313" key="2">
    <source>
        <dbReference type="EMBL" id="KAI9552899.1"/>
    </source>
</evidence>
<dbReference type="AlphaFoldDB" id="A0AAD5PQ93"/>
<dbReference type="GO" id="GO:0005615">
    <property type="term" value="C:extracellular space"/>
    <property type="evidence" value="ECO:0007669"/>
    <property type="project" value="TreeGrafter"/>
</dbReference>
<dbReference type="InterPro" id="IPR001007">
    <property type="entry name" value="VWF_dom"/>
</dbReference>
<dbReference type="PANTHER" id="PTHR46303:SF1">
    <property type="entry name" value="VWFC DOMAIN-CONTAINING PROTEIN"/>
    <property type="match status" value="1"/>
</dbReference>
<comment type="caution">
    <text evidence="2">The sequence shown here is derived from an EMBL/GenBank/DDBJ whole genome shotgun (WGS) entry which is preliminary data.</text>
</comment>
<keyword evidence="3" id="KW-1185">Reference proteome</keyword>
<sequence length="253" mass="27620">MTLEVGEENITRATIGSLVFRRTATRSHNIRLSCPSPQNHAYLSTRVVRDLESQHIVMTNQRRTRVIMKTLAATWTTVLVLWFPSLLTAAELSDGTVCTFTSTNYSVGDVWYPRLGQHGTLHCVACVCQEGGKINCTIQNCGGPECAGSESSAENQCCARCSKVEQDSKLPTSITTPPAPAHSTRVLQENVRMSSFSLSDLSGSSTSSGVTCLHNGNVYRHKERFTSSNVGLKPEHADQCVQCSCEVSHCYVT</sequence>
<dbReference type="GO" id="GO:0036122">
    <property type="term" value="F:BMP binding"/>
    <property type="evidence" value="ECO:0007669"/>
    <property type="project" value="TreeGrafter"/>
</dbReference>
<dbReference type="PROSITE" id="PS50184">
    <property type="entry name" value="VWFC_2"/>
    <property type="match status" value="1"/>
</dbReference>
<protein>
    <recommendedName>
        <fullName evidence="1">VWFC domain-containing protein</fullName>
    </recommendedName>
</protein>
<name>A0AAD5PQ93_9CRUS</name>
<dbReference type="EMBL" id="WJBH02000009">
    <property type="protein sequence ID" value="KAI9552899.1"/>
    <property type="molecule type" value="Genomic_DNA"/>
</dbReference>